<reference evidence="12 13" key="1">
    <citation type="journal article" date="2017" name="Genome Announc.">
        <title>Genome sequence of the saprophytic ascomycete Epicoccum nigrum ICMP 19927 strain isolated from New Zealand.</title>
        <authorList>
            <person name="Fokin M."/>
            <person name="Fleetwood D."/>
            <person name="Weir B.S."/>
            <person name="Villas-Boas S.G."/>
        </authorList>
    </citation>
    <scope>NUCLEOTIDE SEQUENCE [LARGE SCALE GENOMIC DNA]</scope>
    <source>
        <strain evidence="12 13">ICMP 19927</strain>
    </source>
</reference>
<evidence type="ECO:0000256" key="8">
    <source>
        <dbReference type="ARBA" id="ARBA00023288"/>
    </source>
</evidence>
<evidence type="ECO:0000256" key="9">
    <source>
        <dbReference type="SAM" id="MobiDB-lite"/>
    </source>
</evidence>
<evidence type="ECO:0000256" key="7">
    <source>
        <dbReference type="ARBA" id="ARBA00023157"/>
    </source>
</evidence>
<sequence>MLLSHVRRICIFSASVIAAAPRNAAPTVTSTPTTLPTEIQQDVPSCAHSCIRTSLSERFPVVCTAPTDIECLCSRYSTIGESLGEVALGCVYASCGSIEFAASAYNVCLGQKNAVLPTKTALTVVPSSTSSTTTRTSTASTASATRTSQATITSVTSKTFQTRISSSQSAFVDSNSIPASTTPTSSSTPTSIAAPATSDDRPKMSPAQIAGLTVAAVAAFIIAIGLMALSVFLRRRKEQRRAFGNEKDEDRRRQQLQRFSYYVPVDDTPARSAHLSIGPPPPVVSRDSPRYPRLVTPSPYSTLGMSSSASGRAMVRPGVGTSNTAASVPMSQIGLAISAELEGSPAPAKSTNHPRPKVTEDHFRPVSTRTEATVFEEDELAVRRRSSKLLPTPPIPVKPIRSLQPSRLPSAAPSMSTSSSTRTVVRRSELFLDIPVRHERPLPKRIISTGLSATGSPAPKRLAPHLQIPSVNSRQTSSTSTSTITPGSAVDIPDYYFSTASSSRNVTPRQDSDTLPVVKTRKARRSPSSTTGSRTVSKPSTRSTVRDSTRSTFRDSVSSQTSFETADPNDPTPEDDSNNKQLSDDNKLSPVAESPIHGLKYPKVPRASNQLVPRSPMGSTRRSREHGKFYVRDIPSPSSLLVKRRGEREAVQLEQQLVLKDPFTTPTRRELRAYQNQHMRNGSANSWERTPESKVERRSYNSSAEALVVRPLSIVKKTDVQKTGMQGGHSEMEDLKSPVWIPHLTPTRKGDDLFISVGWGNHADNSRG</sequence>
<keyword evidence="10" id="KW-1133">Transmembrane helix</keyword>
<feature type="region of interest" description="Disordered" evidence="9">
    <location>
        <begin position="680"/>
        <end position="699"/>
    </location>
</feature>
<dbReference type="AlphaFoldDB" id="A0A1Y2LNX1"/>
<evidence type="ECO:0000256" key="2">
    <source>
        <dbReference type="ARBA" id="ARBA00004613"/>
    </source>
</evidence>
<feature type="region of interest" description="Disordered" evidence="9">
    <location>
        <begin position="392"/>
        <end position="421"/>
    </location>
</feature>
<proteinExistence type="inferred from homology"/>
<keyword evidence="8" id="KW-0449">Lipoprotein</keyword>
<feature type="compositionally biased region" description="Low complexity" evidence="9">
    <location>
        <begin position="127"/>
        <end position="148"/>
    </location>
</feature>
<keyword evidence="10" id="KW-0812">Transmembrane</keyword>
<feature type="compositionally biased region" description="Low complexity" evidence="9">
    <location>
        <begin position="526"/>
        <end position="543"/>
    </location>
</feature>
<evidence type="ECO:0000313" key="12">
    <source>
        <dbReference type="EMBL" id="OSS44598.1"/>
    </source>
</evidence>
<name>A0A1Y2LNX1_EPING</name>
<keyword evidence="13" id="KW-1185">Reference proteome</keyword>
<comment type="subcellular location">
    <subcellularLocation>
        <location evidence="1">Membrane</location>
        <topology evidence="1">Lipid-anchor</topology>
        <topology evidence="1">GPI-anchor</topology>
    </subcellularLocation>
    <subcellularLocation>
        <location evidence="2">Secreted</location>
    </subcellularLocation>
</comment>
<feature type="region of interest" description="Disordered" evidence="9">
    <location>
        <begin position="449"/>
        <end position="627"/>
    </location>
</feature>
<evidence type="ECO:0000256" key="1">
    <source>
        <dbReference type="ARBA" id="ARBA00004589"/>
    </source>
</evidence>
<dbReference type="InParanoid" id="A0A1Y2LNX1"/>
<feature type="region of interest" description="Disordered" evidence="9">
    <location>
        <begin position="270"/>
        <end position="313"/>
    </location>
</feature>
<keyword evidence="10" id="KW-0472">Membrane</keyword>
<evidence type="ECO:0000256" key="5">
    <source>
        <dbReference type="ARBA" id="ARBA00022622"/>
    </source>
</evidence>
<feature type="compositionally biased region" description="Polar residues" evidence="9">
    <location>
        <begin position="607"/>
        <end position="620"/>
    </location>
</feature>
<keyword evidence="6" id="KW-0732">Signal</keyword>
<keyword evidence="5" id="KW-0336">GPI-anchor</keyword>
<dbReference type="GO" id="GO:0098552">
    <property type="term" value="C:side of membrane"/>
    <property type="evidence" value="ECO:0007669"/>
    <property type="project" value="UniProtKB-KW"/>
</dbReference>
<feature type="region of interest" description="Disordered" evidence="9">
    <location>
        <begin position="125"/>
        <end position="148"/>
    </location>
</feature>
<dbReference type="GO" id="GO:0005576">
    <property type="term" value="C:extracellular region"/>
    <property type="evidence" value="ECO:0007669"/>
    <property type="project" value="UniProtKB-SubCell"/>
</dbReference>
<feature type="compositionally biased region" description="Polar residues" evidence="9">
    <location>
        <begin position="298"/>
        <end position="310"/>
    </location>
</feature>
<feature type="transmembrane region" description="Helical" evidence="10">
    <location>
        <begin position="209"/>
        <end position="233"/>
    </location>
</feature>
<feature type="compositionally biased region" description="Basic and acidic residues" evidence="9">
    <location>
        <begin position="544"/>
        <end position="553"/>
    </location>
</feature>
<evidence type="ECO:0000256" key="10">
    <source>
        <dbReference type="SAM" id="Phobius"/>
    </source>
</evidence>
<feature type="domain" description="CFEM" evidence="11">
    <location>
        <begin position="41"/>
        <end position="104"/>
    </location>
</feature>
<keyword evidence="4" id="KW-0964">Secreted</keyword>
<feature type="compositionally biased region" description="Low complexity" evidence="9">
    <location>
        <begin position="470"/>
        <end position="488"/>
    </location>
</feature>
<dbReference type="Pfam" id="PF05730">
    <property type="entry name" value="CFEM"/>
    <property type="match status" value="1"/>
</dbReference>
<evidence type="ECO:0000259" key="11">
    <source>
        <dbReference type="Pfam" id="PF05730"/>
    </source>
</evidence>
<feature type="compositionally biased region" description="Polar residues" evidence="9">
    <location>
        <begin position="498"/>
        <end position="509"/>
    </location>
</feature>
<dbReference type="STRING" id="105696.A0A1Y2LNX1"/>
<dbReference type="EMBL" id="KZ107856">
    <property type="protein sequence ID" value="OSS44598.1"/>
    <property type="molecule type" value="Genomic_DNA"/>
</dbReference>
<evidence type="ECO:0000256" key="6">
    <source>
        <dbReference type="ARBA" id="ARBA00022729"/>
    </source>
</evidence>
<gene>
    <name evidence="12" type="ORF">B5807_10697</name>
</gene>
<keyword evidence="5" id="KW-0325">Glycoprotein</keyword>
<feature type="compositionally biased region" description="Basic and acidic residues" evidence="9">
    <location>
        <begin position="689"/>
        <end position="699"/>
    </location>
</feature>
<feature type="region of interest" description="Disordered" evidence="9">
    <location>
        <begin position="343"/>
        <end position="363"/>
    </location>
</feature>
<organism evidence="12 13">
    <name type="scientific">Epicoccum nigrum</name>
    <name type="common">Soil fungus</name>
    <name type="synonym">Epicoccum purpurascens</name>
    <dbReference type="NCBI Taxonomy" id="105696"/>
    <lineage>
        <taxon>Eukaryota</taxon>
        <taxon>Fungi</taxon>
        <taxon>Dikarya</taxon>
        <taxon>Ascomycota</taxon>
        <taxon>Pezizomycotina</taxon>
        <taxon>Dothideomycetes</taxon>
        <taxon>Pleosporomycetidae</taxon>
        <taxon>Pleosporales</taxon>
        <taxon>Pleosporineae</taxon>
        <taxon>Didymellaceae</taxon>
        <taxon>Epicoccum</taxon>
    </lineage>
</organism>
<evidence type="ECO:0000256" key="4">
    <source>
        <dbReference type="ARBA" id="ARBA00022525"/>
    </source>
</evidence>
<dbReference type="OMA" id="GCIYLSC"/>
<accession>A0A1Y2LNX1</accession>
<dbReference type="InterPro" id="IPR008427">
    <property type="entry name" value="Extracellular_membr_CFEM_dom"/>
</dbReference>
<protein>
    <recommendedName>
        <fullName evidence="11">CFEM domain-containing protein</fullName>
    </recommendedName>
</protein>
<dbReference type="Proteomes" id="UP000193240">
    <property type="component" value="Unassembled WGS sequence"/>
</dbReference>
<keyword evidence="7" id="KW-1015">Disulfide bond</keyword>
<comment type="similarity">
    <text evidence="3">Belongs to the RBT5 family.</text>
</comment>
<evidence type="ECO:0000256" key="3">
    <source>
        <dbReference type="ARBA" id="ARBA00010031"/>
    </source>
</evidence>
<feature type="region of interest" description="Disordered" evidence="9">
    <location>
        <begin position="172"/>
        <end position="203"/>
    </location>
</feature>
<feature type="compositionally biased region" description="Low complexity" evidence="9">
    <location>
        <begin position="176"/>
        <end position="197"/>
    </location>
</feature>
<evidence type="ECO:0000313" key="13">
    <source>
        <dbReference type="Proteomes" id="UP000193240"/>
    </source>
</evidence>